<dbReference type="PRINTS" id="PR00742">
    <property type="entry name" value="GLHYDRLASE35"/>
</dbReference>
<evidence type="ECO:0000256" key="8">
    <source>
        <dbReference type="RuleBase" id="RU000675"/>
    </source>
</evidence>
<dbReference type="GO" id="GO:0005975">
    <property type="term" value="P:carbohydrate metabolic process"/>
    <property type="evidence" value="ECO:0007669"/>
    <property type="project" value="InterPro"/>
</dbReference>
<comment type="catalytic activity">
    <reaction evidence="1 8">
        <text>Hydrolysis of terminal non-reducing beta-D-galactose residues in beta-D-galactosides.</text>
        <dbReference type="EC" id="3.2.1.23"/>
    </reaction>
</comment>
<evidence type="ECO:0000256" key="6">
    <source>
        <dbReference type="ARBA" id="ARBA00023180"/>
    </source>
</evidence>
<organism evidence="12 13">
    <name type="scientific">Phomopsis amygdali</name>
    <name type="common">Fusicoccum amygdali</name>
    <dbReference type="NCBI Taxonomy" id="1214568"/>
    <lineage>
        <taxon>Eukaryota</taxon>
        <taxon>Fungi</taxon>
        <taxon>Dikarya</taxon>
        <taxon>Ascomycota</taxon>
        <taxon>Pezizomycotina</taxon>
        <taxon>Sordariomycetes</taxon>
        <taxon>Sordariomycetidae</taxon>
        <taxon>Diaporthales</taxon>
        <taxon>Diaporthaceae</taxon>
        <taxon>Diaporthe</taxon>
    </lineage>
</organism>
<dbReference type="AlphaFoldDB" id="A0AAD9S755"/>
<keyword evidence="10" id="KW-0812">Transmembrane</keyword>
<dbReference type="Proteomes" id="UP001265746">
    <property type="component" value="Unassembled WGS sequence"/>
</dbReference>
<evidence type="ECO:0000256" key="10">
    <source>
        <dbReference type="SAM" id="Phobius"/>
    </source>
</evidence>
<dbReference type="GO" id="GO:0004565">
    <property type="term" value="F:beta-galactosidase activity"/>
    <property type="evidence" value="ECO:0007669"/>
    <property type="project" value="UniProtKB-EC"/>
</dbReference>
<dbReference type="PROSITE" id="PS01182">
    <property type="entry name" value="GLYCOSYL_HYDROL_F35"/>
    <property type="match status" value="1"/>
</dbReference>
<dbReference type="InterPro" id="IPR008979">
    <property type="entry name" value="Galactose-bd-like_sf"/>
</dbReference>
<evidence type="ECO:0000256" key="7">
    <source>
        <dbReference type="ARBA" id="ARBA00023295"/>
    </source>
</evidence>
<dbReference type="InterPro" id="IPR031330">
    <property type="entry name" value="Gly_Hdrlase_35_cat"/>
</dbReference>
<dbReference type="EMBL" id="JAUJFL010000006">
    <property type="protein sequence ID" value="KAK2600848.1"/>
    <property type="molecule type" value="Genomic_DNA"/>
</dbReference>
<dbReference type="FunFam" id="2.102.20.10:FF:000001">
    <property type="entry name" value="Beta-galactosidase A"/>
    <property type="match status" value="1"/>
</dbReference>
<dbReference type="InterPro" id="IPR037110">
    <property type="entry name" value="Betagal_dom2_sf"/>
</dbReference>
<dbReference type="InterPro" id="IPR017853">
    <property type="entry name" value="GH"/>
</dbReference>
<dbReference type="Gene3D" id="2.60.120.260">
    <property type="entry name" value="Galactose-binding domain-like"/>
    <property type="match status" value="2"/>
</dbReference>
<dbReference type="Pfam" id="PF13364">
    <property type="entry name" value="BetaGal_ABD2"/>
    <property type="match status" value="2"/>
</dbReference>
<evidence type="ECO:0000313" key="13">
    <source>
        <dbReference type="Proteomes" id="UP001265746"/>
    </source>
</evidence>
<dbReference type="SUPFAM" id="SSF49785">
    <property type="entry name" value="Galactose-binding domain-like"/>
    <property type="match status" value="2"/>
</dbReference>
<dbReference type="InterPro" id="IPR018954">
    <property type="entry name" value="Betagal_dom2"/>
</dbReference>
<evidence type="ECO:0000256" key="4">
    <source>
        <dbReference type="ARBA" id="ARBA00022729"/>
    </source>
</evidence>
<dbReference type="SUPFAM" id="SSF51445">
    <property type="entry name" value="(Trans)glycosidases"/>
    <property type="match status" value="1"/>
</dbReference>
<evidence type="ECO:0000313" key="12">
    <source>
        <dbReference type="EMBL" id="KAK2600848.1"/>
    </source>
</evidence>
<dbReference type="FunFam" id="2.60.120.260:FF:000065">
    <property type="entry name" value="Beta-galactosidase A"/>
    <property type="match status" value="1"/>
</dbReference>
<dbReference type="Gene3D" id="3.20.20.80">
    <property type="entry name" value="Glycosidases"/>
    <property type="match status" value="1"/>
</dbReference>
<keyword evidence="6" id="KW-0325">Glycoprotein</keyword>
<dbReference type="Gene3D" id="2.102.20.10">
    <property type="entry name" value="Beta-galactosidase, domain 2"/>
    <property type="match status" value="1"/>
</dbReference>
<dbReference type="InterPro" id="IPR001944">
    <property type="entry name" value="Glycoside_Hdrlase_35"/>
</dbReference>
<dbReference type="InterPro" id="IPR025300">
    <property type="entry name" value="BetaGal_jelly_roll_dom"/>
</dbReference>
<accession>A0AAD9S755</accession>
<keyword evidence="4" id="KW-0732">Signal</keyword>
<dbReference type="InterPro" id="IPR036833">
    <property type="entry name" value="BetaGal_dom3_sf"/>
</dbReference>
<name>A0AAD9S755_PHOAM</name>
<proteinExistence type="inferred from homology"/>
<comment type="caution">
    <text evidence="12">The sequence shown here is derived from an EMBL/GenBank/DDBJ whole genome shotgun (WGS) entry which is preliminary data.</text>
</comment>
<dbReference type="InterPro" id="IPR025972">
    <property type="entry name" value="BetaGal_dom3"/>
</dbReference>
<dbReference type="SUPFAM" id="SSF117100">
    <property type="entry name" value="Beta-galactosidase LacA, domain 3"/>
    <property type="match status" value="1"/>
</dbReference>
<evidence type="ECO:0000256" key="9">
    <source>
        <dbReference type="RuleBase" id="RU003679"/>
    </source>
</evidence>
<keyword evidence="10" id="KW-0472">Membrane</keyword>
<dbReference type="EC" id="3.2.1.23" evidence="3 8"/>
<comment type="similarity">
    <text evidence="2 9">Belongs to the glycosyl hydrolase 35 family.</text>
</comment>
<gene>
    <name evidence="12" type="ORF">N8I77_010354</name>
</gene>
<keyword evidence="5 8" id="KW-0378">Hydrolase</keyword>
<dbReference type="Pfam" id="PF13363">
    <property type="entry name" value="BetaGal_dom3"/>
    <property type="match status" value="1"/>
</dbReference>
<sequence>MGPSRCNNIRGRPDKAYSYDEEYGKSHATHCPGPTSCPLSIPSRRQYLRRQGRRQLLLSVAMRLANILSFAALAVQASHALLGRPQQLFQPAHRDLLQDVVTFDNYSLFINGERELIYSGEFHPFRLPVPSLWPDVMAKIKALGLNTISIYLHWGALEGKAGDFNAQGPLVIEPFLKAAQAAGLYIIARPGPYVNAEATGGGFPGWLQRIEGKLRTNATDYLSATDNYMAEVGALLAKYQITNGGPVILVQVENEYTQAQSGSGVVFPNGEYMQYIEDQLHNAGVVVPLISNDARPAGHNAPGTGVGEVDIYGHDSYPLGFDCANPSSWPANAIPTTFRQLHLQQSPSTPYTIPEFQGGSFDPPGGVGFEKCSALVNMEFERVFYKNNYAAGVTIYSLYMIFGGTNWGNIGHPGGYTSYDYGSVIREDRAVDREKYSELKLQANFLKVSPGYLVTSAANSSSSGVYNTNADVITTPLLGSNGSFFVVRHKDYTSQASSNYTLTLPTSAGTISIPQLGGSLSLNGRDSKVHVTDYPVGDSKLLYSTAEIFTWQVFDNKTVLIVYGGLNELHELAILGATGATVVEGDGVTIQQTNSSVVAQWQTSADRRIVQIGDLFVYILDRNTVYNYWVADVTDGSVVVNGPYLVRSASIEDDKLILAADFNKTTSIEIIGVPSTVTSLQINQATLEHSTDSLGSWAASQDYSPPDFSIPDLSSATWYYIDSLPEVQASYDDSAWPHADHTNTTNPVGSPLLTPVSLYGSDYGFNTGSLLFRGHFTASGNESKIELSTQGGEAFGASAWLNGTFIGSWAGNSVEENYNSTFTLPNLATGSTYVFTILIDNMGLDENYNVGGDVQKNPRGILDYTFASDITWKVTGNLGGEDYADRIRGPLNEGGLYIERQGYHQASPPLSEFTTGTSPYEGITSAGVAYYTTNFTLSLPSDQWDVPLSLVFANDTSAAAASPYRALIYVNGYQLGRYTSNVGPQTEFPVPEGVLNYSGENWLGLALWALGNDGAKVPGLNWTHSSTPALTGWATPSLVEQPSWEARPGAY</sequence>
<reference evidence="12" key="1">
    <citation type="submission" date="2023-06" db="EMBL/GenBank/DDBJ databases">
        <authorList>
            <person name="Noh H."/>
        </authorList>
    </citation>
    <scope>NUCLEOTIDE SEQUENCE</scope>
    <source>
        <strain evidence="12">DUCC20226</strain>
    </source>
</reference>
<evidence type="ECO:0000259" key="11">
    <source>
        <dbReference type="SMART" id="SM01029"/>
    </source>
</evidence>
<dbReference type="InterPro" id="IPR019801">
    <property type="entry name" value="Glyco_hydro_35_CS"/>
</dbReference>
<dbReference type="SMART" id="SM01029">
    <property type="entry name" value="BetaGal_dom2"/>
    <property type="match status" value="1"/>
</dbReference>
<evidence type="ECO:0000256" key="2">
    <source>
        <dbReference type="ARBA" id="ARBA00009809"/>
    </source>
</evidence>
<dbReference type="PANTHER" id="PTHR23421">
    <property type="entry name" value="BETA-GALACTOSIDASE RELATED"/>
    <property type="match status" value="1"/>
</dbReference>
<keyword evidence="7 8" id="KW-0326">Glycosidase</keyword>
<evidence type="ECO:0000256" key="3">
    <source>
        <dbReference type="ARBA" id="ARBA00012756"/>
    </source>
</evidence>
<protein>
    <recommendedName>
        <fullName evidence="3 8">Beta-galactosidase</fullName>
        <ecNumber evidence="3 8">3.2.1.23</ecNumber>
    </recommendedName>
</protein>
<feature type="transmembrane region" description="Helical" evidence="10">
    <location>
        <begin position="56"/>
        <end position="75"/>
    </location>
</feature>
<keyword evidence="10" id="KW-1133">Transmembrane helix</keyword>
<keyword evidence="13" id="KW-1185">Reference proteome</keyword>
<dbReference type="SUPFAM" id="SSF51011">
    <property type="entry name" value="Glycosyl hydrolase domain"/>
    <property type="match status" value="1"/>
</dbReference>
<evidence type="ECO:0000256" key="1">
    <source>
        <dbReference type="ARBA" id="ARBA00001412"/>
    </source>
</evidence>
<dbReference type="Pfam" id="PF10435">
    <property type="entry name" value="BetaGal_dom2"/>
    <property type="match status" value="1"/>
</dbReference>
<feature type="domain" description="Beta-galactosidase" evidence="11">
    <location>
        <begin position="452"/>
        <end position="628"/>
    </location>
</feature>
<dbReference type="FunFam" id="3.20.20.80:FF:000040">
    <property type="entry name" value="Beta-galactosidase A"/>
    <property type="match status" value="1"/>
</dbReference>
<evidence type="ECO:0000256" key="5">
    <source>
        <dbReference type="ARBA" id="ARBA00022801"/>
    </source>
</evidence>
<dbReference type="Pfam" id="PF01301">
    <property type="entry name" value="Glyco_hydro_35"/>
    <property type="match status" value="1"/>
</dbReference>